<reference evidence="3 4" key="1">
    <citation type="submission" date="2024-03" db="EMBL/GenBank/DDBJ databases">
        <title>Complete genome sequence of the green alga Chloropicon roscoffensis RCC1871.</title>
        <authorList>
            <person name="Lemieux C."/>
            <person name="Pombert J.-F."/>
            <person name="Otis C."/>
            <person name="Turmel M."/>
        </authorList>
    </citation>
    <scope>NUCLEOTIDE SEQUENCE [LARGE SCALE GENOMIC DNA]</scope>
    <source>
        <strain evidence="3 4">RCC1871</strain>
    </source>
</reference>
<dbReference type="SMART" id="SM00368">
    <property type="entry name" value="LRR_RI"/>
    <property type="match status" value="3"/>
</dbReference>
<dbReference type="EMBL" id="CP151501">
    <property type="protein sequence ID" value="WZN59072.1"/>
    <property type="molecule type" value="Genomic_DNA"/>
</dbReference>
<feature type="compositionally biased region" description="Basic and acidic residues" evidence="2">
    <location>
        <begin position="436"/>
        <end position="453"/>
    </location>
</feature>
<keyword evidence="4" id="KW-1185">Reference proteome</keyword>
<dbReference type="Proteomes" id="UP001472866">
    <property type="component" value="Chromosome 01"/>
</dbReference>
<accession>A0AAX4NZT7</accession>
<dbReference type="Gene3D" id="3.80.10.10">
    <property type="entry name" value="Ribonuclease Inhibitor"/>
    <property type="match status" value="2"/>
</dbReference>
<dbReference type="GO" id="GO:0005930">
    <property type="term" value="C:axoneme"/>
    <property type="evidence" value="ECO:0007669"/>
    <property type="project" value="UniProtKB-SubCell"/>
</dbReference>
<sequence>MPSQPLNSLGMNMRPQTAPAGGQTSTSPKPGLASSLPSFGAKTGSSVKHKRIRNVSVDLPKHLANGGLQANLVPFKSDEIIELVDGILDGYGKLEYLRLLCLSKGHTASTSDNKRMGTITHERCVDSVVAKIQQERLRRRMPKLFRNVLRHAPLRELELGFSCSGENAKALARGLKGNRTLRKISLAGSGIGDTNFLVVFQVLPSLQHLQELCLPYCKLTDTSGKAIASLIKGNASKSATDMWQSQLRTYRPQSPRKGYDHAVLQKLDTISIESNDGIVILDLAGNKLTHRTAHAMSNALQHDAKMVSLNLSSNKIGKEVLQEFQKIMNDHESLQVVDLSNNEEKFGKLVKHGKSKATIEDEVHDQKSSPPRSYSSRPAAEPGRQPVDELVTSAALKDSDDPSVTLAERVLKQLFEYESRITELEKRRLQDLKKIRKLGKENDELRDKNEKLMARKYPPQTRGPRGVPQRLQTRRSSL</sequence>
<dbReference type="PANTHER" id="PTHR24110">
    <property type="entry name" value="CENTROSOMAL PROTEIN OF 78 KDA"/>
    <property type="match status" value="1"/>
</dbReference>
<feature type="compositionally biased region" description="Polar residues" evidence="2">
    <location>
        <begin position="1"/>
        <end position="10"/>
    </location>
</feature>
<feature type="compositionally biased region" description="Basic and acidic residues" evidence="2">
    <location>
        <begin position="357"/>
        <end position="367"/>
    </location>
</feature>
<protein>
    <submittedName>
        <fullName evidence="3">Uncharacterized protein</fullName>
    </submittedName>
</protein>
<dbReference type="InterPro" id="IPR032675">
    <property type="entry name" value="LRR_dom_sf"/>
</dbReference>
<feature type="compositionally biased region" description="Low complexity" evidence="2">
    <location>
        <begin position="368"/>
        <end position="378"/>
    </location>
</feature>
<dbReference type="AlphaFoldDB" id="A0AAX4NZT7"/>
<feature type="region of interest" description="Disordered" evidence="2">
    <location>
        <begin position="1"/>
        <end position="47"/>
    </location>
</feature>
<feature type="region of interest" description="Disordered" evidence="2">
    <location>
        <begin position="352"/>
        <end position="386"/>
    </location>
</feature>
<dbReference type="Pfam" id="PF13516">
    <property type="entry name" value="LRR_6"/>
    <property type="match status" value="1"/>
</dbReference>
<evidence type="ECO:0000256" key="2">
    <source>
        <dbReference type="SAM" id="MobiDB-lite"/>
    </source>
</evidence>
<proteinExistence type="predicted"/>
<evidence type="ECO:0000313" key="3">
    <source>
        <dbReference type="EMBL" id="WZN59072.1"/>
    </source>
</evidence>
<gene>
    <name evidence="3" type="ORF">HKI87_01g05970</name>
</gene>
<comment type="subcellular location">
    <subcellularLocation>
        <location evidence="1">Cytoplasm</location>
        <location evidence="1">Cytoskeleton</location>
        <location evidence="1">Cilium axoneme</location>
    </subcellularLocation>
</comment>
<name>A0AAX4NZT7_9CHLO</name>
<feature type="region of interest" description="Disordered" evidence="2">
    <location>
        <begin position="436"/>
        <end position="478"/>
    </location>
</feature>
<dbReference type="SUPFAM" id="SSF52047">
    <property type="entry name" value="RNI-like"/>
    <property type="match status" value="1"/>
</dbReference>
<organism evidence="3 4">
    <name type="scientific">Chloropicon roscoffensis</name>
    <dbReference type="NCBI Taxonomy" id="1461544"/>
    <lineage>
        <taxon>Eukaryota</taxon>
        <taxon>Viridiplantae</taxon>
        <taxon>Chlorophyta</taxon>
        <taxon>Chloropicophyceae</taxon>
        <taxon>Chloropicales</taxon>
        <taxon>Chloropicaceae</taxon>
        <taxon>Chloropicon</taxon>
    </lineage>
</organism>
<evidence type="ECO:0000256" key="1">
    <source>
        <dbReference type="ARBA" id="ARBA00004430"/>
    </source>
</evidence>
<dbReference type="PANTHER" id="PTHR24110:SF3">
    <property type="entry name" value="CENTROSOMAL PROTEIN OF 78 KDA"/>
    <property type="match status" value="1"/>
</dbReference>
<evidence type="ECO:0000313" key="4">
    <source>
        <dbReference type="Proteomes" id="UP001472866"/>
    </source>
</evidence>
<dbReference type="InterPro" id="IPR001611">
    <property type="entry name" value="Leu-rich_rpt"/>
</dbReference>